<dbReference type="Proteomes" id="UP000887565">
    <property type="component" value="Unplaced"/>
</dbReference>
<evidence type="ECO:0000313" key="2">
    <source>
        <dbReference type="WBParaSite" id="nRc.2.0.1.t42790-RA"/>
    </source>
</evidence>
<evidence type="ECO:0000313" key="1">
    <source>
        <dbReference type="Proteomes" id="UP000887565"/>
    </source>
</evidence>
<name>A0A915KVG9_ROMCU</name>
<dbReference type="WBParaSite" id="nRc.2.0.1.t42790-RA">
    <property type="protein sequence ID" value="nRc.2.0.1.t42790-RA"/>
    <property type="gene ID" value="nRc.2.0.1.g42790"/>
</dbReference>
<organism evidence="1 2">
    <name type="scientific">Romanomermis culicivorax</name>
    <name type="common">Nematode worm</name>
    <dbReference type="NCBI Taxonomy" id="13658"/>
    <lineage>
        <taxon>Eukaryota</taxon>
        <taxon>Metazoa</taxon>
        <taxon>Ecdysozoa</taxon>
        <taxon>Nematoda</taxon>
        <taxon>Enoplea</taxon>
        <taxon>Dorylaimia</taxon>
        <taxon>Mermithida</taxon>
        <taxon>Mermithoidea</taxon>
        <taxon>Mermithidae</taxon>
        <taxon>Romanomermis</taxon>
    </lineage>
</organism>
<accession>A0A915KVG9</accession>
<reference evidence="2" key="1">
    <citation type="submission" date="2022-11" db="UniProtKB">
        <authorList>
            <consortium name="WormBaseParasite"/>
        </authorList>
    </citation>
    <scope>IDENTIFICATION</scope>
</reference>
<protein>
    <submittedName>
        <fullName evidence="2">Uncharacterized protein</fullName>
    </submittedName>
</protein>
<proteinExistence type="predicted"/>
<sequence>MALYFSIFVSISLTAKRPIVGVNEGHIFGSIVAKYLRANLTAPKRSPLRINSTNSWRRIFNSRALFIRRNFDLLSDDHSDHLDVSPLIKASEKFHEHESTSIRLPHREGLFFNKFVAAFSSSTTSDALRFKLVNFSNKLLTVPFISSTLTIGLLKICSNSLTTLPTLLNSRSIVFWAMRNFLFKYSYGTTNVECSNVFKSDILAIECKNHDVLYVIYEIDFKVQRQVRYQSID</sequence>
<dbReference type="AlphaFoldDB" id="A0A915KVG9"/>
<keyword evidence="1" id="KW-1185">Reference proteome</keyword>